<feature type="region of interest" description="Disordered" evidence="1">
    <location>
        <begin position="48"/>
        <end position="70"/>
    </location>
</feature>
<organism evidence="2 3">
    <name type="scientific">Triticum urartu</name>
    <name type="common">Red wild einkorn</name>
    <name type="synonym">Crithodium urartu</name>
    <dbReference type="NCBI Taxonomy" id="4572"/>
    <lineage>
        <taxon>Eukaryota</taxon>
        <taxon>Viridiplantae</taxon>
        <taxon>Streptophyta</taxon>
        <taxon>Embryophyta</taxon>
        <taxon>Tracheophyta</taxon>
        <taxon>Spermatophyta</taxon>
        <taxon>Magnoliopsida</taxon>
        <taxon>Liliopsida</taxon>
        <taxon>Poales</taxon>
        <taxon>Poaceae</taxon>
        <taxon>BOP clade</taxon>
        <taxon>Pooideae</taxon>
        <taxon>Triticodae</taxon>
        <taxon>Triticeae</taxon>
        <taxon>Triticinae</taxon>
        <taxon>Triticum</taxon>
    </lineage>
</organism>
<dbReference type="Gramene" id="TuG1812S0000558900.01.T01">
    <property type="protein sequence ID" value="TuG1812S0000558900.01.T01.s_cds34741"/>
    <property type="gene ID" value="TuG1812S0000558900.01"/>
</dbReference>
<accession>A0A8R7VDV1</accession>
<protein>
    <submittedName>
        <fullName evidence="2">Uncharacterized protein</fullName>
    </submittedName>
</protein>
<sequence>QLCQSFSHHLPRRLHDWTSQRARATTFPKFFNLHNNLIQYNNQASHSPRFFSRESGENHLPSDTKREGRDRKFSACPVTTMAAPPTPTLVLLPEWGAGHLMSMLESCKRLLLRGGRAFSITLLVMR</sequence>
<keyword evidence="3" id="KW-1185">Reference proteome</keyword>
<proteinExistence type="predicted"/>
<reference evidence="2" key="2">
    <citation type="submission" date="2022-06" db="UniProtKB">
        <authorList>
            <consortium name="EnsemblPlants"/>
        </authorList>
    </citation>
    <scope>IDENTIFICATION</scope>
</reference>
<evidence type="ECO:0000313" key="3">
    <source>
        <dbReference type="Proteomes" id="UP000015106"/>
    </source>
</evidence>
<reference evidence="3" key="1">
    <citation type="journal article" date="2013" name="Nature">
        <title>Draft genome of the wheat A-genome progenitor Triticum urartu.</title>
        <authorList>
            <person name="Ling H.Q."/>
            <person name="Zhao S."/>
            <person name="Liu D."/>
            <person name="Wang J."/>
            <person name="Sun H."/>
            <person name="Zhang C."/>
            <person name="Fan H."/>
            <person name="Li D."/>
            <person name="Dong L."/>
            <person name="Tao Y."/>
            <person name="Gao C."/>
            <person name="Wu H."/>
            <person name="Li Y."/>
            <person name="Cui Y."/>
            <person name="Guo X."/>
            <person name="Zheng S."/>
            <person name="Wang B."/>
            <person name="Yu K."/>
            <person name="Liang Q."/>
            <person name="Yang W."/>
            <person name="Lou X."/>
            <person name="Chen J."/>
            <person name="Feng M."/>
            <person name="Jian J."/>
            <person name="Zhang X."/>
            <person name="Luo G."/>
            <person name="Jiang Y."/>
            <person name="Liu J."/>
            <person name="Wang Z."/>
            <person name="Sha Y."/>
            <person name="Zhang B."/>
            <person name="Wu H."/>
            <person name="Tang D."/>
            <person name="Shen Q."/>
            <person name="Xue P."/>
            <person name="Zou S."/>
            <person name="Wang X."/>
            <person name="Liu X."/>
            <person name="Wang F."/>
            <person name="Yang Y."/>
            <person name="An X."/>
            <person name="Dong Z."/>
            <person name="Zhang K."/>
            <person name="Zhang X."/>
            <person name="Luo M.C."/>
            <person name="Dvorak J."/>
            <person name="Tong Y."/>
            <person name="Wang J."/>
            <person name="Yang H."/>
            <person name="Li Z."/>
            <person name="Wang D."/>
            <person name="Zhang A."/>
            <person name="Wang J."/>
        </authorList>
    </citation>
    <scope>NUCLEOTIDE SEQUENCE</scope>
    <source>
        <strain evidence="3">cv. G1812</strain>
    </source>
</reference>
<dbReference type="EnsemblPlants" id="TuG1812S0000558900.01.T01">
    <property type="protein sequence ID" value="TuG1812S0000558900.01.T01.s_cds34741"/>
    <property type="gene ID" value="TuG1812S0000558900.01"/>
</dbReference>
<evidence type="ECO:0000313" key="2">
    <source>
        <dbReference type="EnsemblPlants" id="TuG1812S0000558900.01.T01.s_cds34741"/>
    </source>
</evidence>
<feature type="compositionally biased region" description="Basic and acidic residues" evidence="1">
    <location>
        <begin position="51"/>
        <end position="70"/>
    </location>
</feature>
<evidence type="ECO:0000256" key="1">
    <source>
        <dbReference type="SAM" id="MobiDB-lite"/>
    </source>
</evidence>
<name>A0A8R7VDV1_TRIUA</name>
<dbReference type="Proteomes" id="UP000015106">
    <property type="component" value="Unassembled WGS sequence"/>
</dbReference>
<dbReference type="AlphaFoldDB" id="A0A8R7VDV1"/>